<protein>
    <recommendedName>
        <fullName evidence="6">Fe2OG dioxygenase domain-containing protein</fullName>
    </recommendedName>
</protein>
<dbReference type="Gene3D" id="2.60.120.330">
    <property type="entry name" value="B-lactam Antibiotic, Isopenicillin N Synthase, Chain"/>
    <property type="match status" value="1"/>
</dbReference>
<evidence type="ECO:0000256" key="5">
    <source>
        <dbReference type="SAM" id="Phobius"/>
    </source>
</evidence>
<evidence type="ECO:0000256" key="2">
    <source>
        <dbReference type="ARBA" id="ARBA00022723"/>
    </source>
</evidence>
<keyword evidence="5" id="KW-0812">Transmembrane</keyword>
<name>A0AAP0KG62_9MAGN</name>
<comment type="similarity">
    <text evidence="1">Belongs to the iron/ascorbate-dependent oxidoreductase family.</text>
</comment>
<dbReference type="InterPro" id="IPR026992">
    <property type="entry name" value="DIOX_N"/>
</dbReference>
<keyword evidence="5" id="KW-0472">Membrane</keyword>
<keyword evidence="4" id="KW-0408">Iron</keyword>
<feature type="transmembrane region" description="Helical" evidence="5">
    <location>
        <begin position="589"/>
        <end position="611"/>
    </location>
</feature>
<evidence type="ECO:0000313" key="8">
    <source>
        <dbReference type="Proteomes" id="UP001420932"/>
    </source>
</evidence>
<evidence type="ECO:0000313" key="7">
    <source>
        <dbReference type="EMBL" id="KAK9150692.1"/>
    </source>
</evidence>
<dbReference type="InterPro" id="IPR005123">
    <property type="entry name" value="Oxoglu/Fe-dep_dioxygenase_dom"/>
</dbReference>
<evidence type="ECO:0000259" key="6">
    <source>
        <dbReference type="PROSITE" id="PS51471"/>
    </source>
</evidence>
<dbReference type="PROSITE" id="PS51471">
    <property type="entry name" value="FE2OG_OXY"/>
    <property type="match status" value="1"/>
</dbReference>
<sequence>MTAEYDRAQEVKAFDDTKAGVRGLVEDGITKLPQIFVTPPDRINEKKRSGECKDFVVPIIDLEVMICDMGRDAGRGRKEIINQVKDAAETWGFFQVVNHGIPMEVLDEMLKAVRMFHEQPKEERSKFYSRDVMRKVRYNCNFDLYNSEAANWRDTVGCIVDPGPLNQEELPLAFRNILMNYSKHASKLGNALFELLSEALGLGPSHLHDMGCSEGHLILGHYYPPCPEPQKTLGCSKHSDKDFLTILLQDQTGGLQVLHQGEWIDIIPIHGGLVINIGDLLQAIVTGIATRSIPSPRSQCIFDSLSEVFEILYYIGQGIPSVNRESRAAKAMWTGETFNAIFQETKSQVVNAIQMPQEQAIEIIKSVKGNLSNFGYYSISQELNMIIRFIRQRANRSMEEIHRDLEQLFVDMLNERLVQPAGIIVKEINESPPEELEKRLKEAIKVVSQIQRLEGLVQWSFLVGTTFTSMTTEASMLISNDQFKAQNEHRVVPNIINSRASMGSFFTTYHDSSTKTFGPIKELISQENPPFWFSQAMGKHSCVVSSSSDDSKFSSRIPLVGTYAAGISLVCLLLITLDKCAAFRNGKRWLPCRFLPLNSLTLTLVGIATILPVD</sequence>
<organism evidence="7 8">
    <name type="scientific">Stephania yunnanensis</name>
    <dbReference type="NCBI Taxonomy" id="152371"/>
    <lineage>
        <taxon>Eukaryota</taxon>
        <taxon>Viridiplantae</taxon>
        <taxon>Streptophyta</taxon>
        <taxon>Embryophyta</taxon>
        <taxon>Tracheophyta</taxon>
        <taxon>Spermatophyta</taxon>
        <taxon>Magnoliopsida</taxon>
        <taxon>Ranunculales</taxon>
        <taxon>Menispermaceae</taxon>
        <taxon>Menispermoideae</taxon>
        <taxon>Cissampelideae</taxon>
        <taxon>Stephania</taxon>
    </lineage>
</organism>
<gene>
    <name evidence="7" type="ORF">Syun_009001</name>
</gene>
<keyword evidence="2" id="KW-0479">Metal-binding</keyword>
<comment type="caution">
    <text evidence="7">The sequence shown here is derived from an EMBL/GenBank/DDBJ whole genome shotgun (WGS) entry which is preliminary data.</text>
</comment>
<dbReference type="AlphaFoldDB" id="A0AAP0KG62"/>
<evidence type="ECO:0000256" key="4">
    <source>
        <dbReference type="ARBA" id="ARBA00023004"/>
    </source>
</evidence>
<feature type="transmembrane region" description="Helical" evidence="5">
    <location>
        <begin position="557"/>
        <end position="577"/>
    </location>
</feature>
<dbReference type="PANTHER" id="PTHR10209:SF776">
    <property type="entry name" value="2OG-FE(II) OXYGENASE FAMILY OXIDOREDUCTASE"/>
    <property type="match status" value="1"/>
</dbReference>
<keyword evidence="5" id="KW-1133">Transmembrane helix</keyword>
<reference evidence="7 8" key="1">
    <citation type="submission" date="2024-01" db="EMBL/GenBank/DDBJ databases">
        <title>Genome assemblies of Stephania.</title>
        <authorList>
            <person name="Yang L."/>
        </authorList>
    </citation>
    <scope>NUCLEOTIDE SEQUENCE [LARGE SCALE GENOMIC DNA]</scope>
    <source>
        <strain evidence="7">YNDBR</strain>
        <tissue evidence="7">Leaf</tissue>
    </source>
</reference>
<dbReference type="EMBL" id="JBBNAF010000004">
    <property type="protein sequence ID" value="KAK9150692.1"/>
    <property type="molecule type" value="Genomic_DNA"/>
</dbReference>
<dbReference type="Proteomes" id="UP001420932">
    <property type="component" value="Unassembled WGS sequence"/>
</dbReference>
<dbReference type="PANTHER" id="PTHR10209">
    <property type="entry name" value="OXIDOREDUCTASE, 2OG-FE II OXYGENASE FAMILY PROTEIN"/>
    <property type="match status" value="1"/>
</dbReference>
<dbReference type="InterPro" id="IPR044861">
    <property type="entry name" value="IPNS-like_FE2OG_OXY"/>
</dbReference>
<dbReference type="GO" id="GO:0046872">
    <property type="term" value="F:metal ion binding"/>
    <property type="evidence" value="ECO:0007669"/>
    <property type="project" value="UniProtKB-KW"/>
</dbReference>
<feature type="domain" description="Fe2OG dioxygenase" evidence="6">
    <location>
        <begin position="212"/>
        <end position="336"/>
    </location>
</feature>
<dbReference type="InterPro" id="IPR027443">
    <property type="entry name" value="IPNS-like_sf"/>
</dbReference>
<dbReference type="FunFam" id="2.60.120.330:FF:000005">
    <property type="entry name" value="1-aminocyclopropane-1-carboxylate oxidase homolog 1"/>
    <property type="match status" value="1"/>
</dbReference>
<dbReference type="SUPFAM" id="SSF51197">
    <property type="entry name" value="Clavaminate synthase-like"/>
    <property type="match status" value="1"/>
</dbReference>
<keyword evidence="3" id="KW-0560">Oxidoreductase</keyword>
<evidence type="ECO:0000256" key="1">
    <source>
        <dbReference type="ARBA" id="ARBA00008056"/>
    </source>
</evidence>
<keyword evidence="8" id="KW-1185">Reference proteome</keyword>
<evidence type="ECO:0000256" key="3">
    <source>
        <dbReference type="ARBA" id="ARBA00023002"/>
    </source>
</evidence>
<proteinExistence type="inferred from homology"/>
<dbReference type="GO" id="GO:0051213">
    <property type="term" value="F:dioxygenase activity"/>
    <property type="evidence" value="ECO:0007669"/>
    <property type="project" value="UniProtKB-ARBA"/>
</dbReference>
<dbReference type="Pfam" id="PF03171">
    <property type="entry name" value="2OG-FeII_Oxy"/>
    <property type="match status" value="1"/>
</dbReference>
<dbReference type="Pfam" id="PF14226">
    <property type="entry name" value="DIOX_N"/>
    <property type="match status" value="1"/>
</dbReference>
<accession>A0AAP0KG62</accession>